<protein>
    <submittedName>
        <fullName evidence="1">Uncharacterized protein</fullName>
    </submittedName>
</protein>
<comment type="caution">
    <text evidence="1">The sequence shown here is derived from an EMBL/GenBank/DDBJ whole genome shotgun (WGS) entry which is preliminary data.</text>
</comment>
<accession>A0A8S8ZG37</accession>
<name>A0A8S8ZG37_SORMA</name>
<dbReference type="Proteomes" id="UP000433876">
    <property type="component" value="Unassembled WGS sequence"/>
</dbReference>
<sequence length="149" mass="17151">MPDAGVLNLDFVFKAYDSFGDRLRDFRGLFQFSKAAVTNTTETPYITRYAGRPGSELTVSQSHSFLASMFFMRNFWLTRNYSARTGTRTAANERLSLVKLQQGPLSKGAALLFLDWWELLPTGRLSPYMLMLHTCKPPMQRYPRHSREL</sequence>
<evidence type="ECO:0000313" key="1">
    <source>
        <dbReference type="EMBL" id="KAA8623929.1"/>
    </source>
</evidence>
<dbReference type="AlphaFoldDB" id="A0A8S8ZG37"/>
<dbReference type="VEuPathDB" id="FungiDB:SMAC_09477"/>
<reference evidence="1 2" key="1">
    <citation type="submission" date="2017-07" db="EMBL/GenBank/DDBJ databases">
        <title>Genome sequence of the Sordaria macrospora wild type strain R19027.</title>
        <authorList>
            <person name="Nowrousian M."/>
            <person name="Teichert I."/>
            <person name="Kueck U."/>
        </authorList>
    </citation>
    <scope>NUCLEOTIDE SEQUENCE [LARGE SCALE GENOMIC DNA]</scope>
    <source>
        <strain evidence="1 2">R19027</strain>
        <tissue evidence="1">Mycelium</tissue>
    </source>
</reference>
<dbReference type="EMBL" id="NMPR01000293">
    <property type="protein sequence ID" value="KAA8623929.1"/>
    <property type="molecule type" value="Genomic_DNA"/>
</dbReference>
<proteinExistence type="predicted"/>
<gene>
    <name evidence="1" type="ORF">SMACR_09477</name>
</gene>
<evidence type="ECO:0000313" key="2">
    <source>
        <dbReference type="Proteomes" id="UP000433876"/>
    </source>
</evidence>
<organism evidence="1 2">
    <name type="scientific">Sordaria macrospora</name>
    <dbReference type="NCBI Taxonomy" id="5147"/>
    <lineage>
        <taxon>Eukaryota</taxon>
        <taxon>Fungi</taxon>
        <taxon>Dikarya</taxon>
        <taxon>Ascomycota</taxon>
        <taxon>Pezizomycotina</taxon>
        <taxon>Sordariomycetes</taxon>
        <taxon>Sordariomycetidae</taxon>
        <taxon>Sordariales</taxon>
        <taxon>Sordariaceae</taxon>
        <taxon>Sordaria</taxon>
    </lineage>
</organism>